<name>A0A4Y2GKU6_ARAVE</name>
<protein>
    <submittedName>
        <fullName evidence="1">Uncharacterized protein</fullName>
    </submittedName>
</protein>
<reference evidence="1 2" key="1">
    <citation type="journal article" date="2019" name="Sci. Rep.">
        <title>Orb-weaving spider Araneus ventricosus genome elucidates the spidroin gene catalogue.</title>
        <authorList>
            <person name="Kono N."/>
            <person name="Nakamura H."/>
            <person name="Ohtoshi R."/>
            <person name="Moran D.A.P."/>
            <person name="Shinohara A."/>
            <person name="Yoshida Y."/>
            <person name="Fujiwara M."/>
            <person name="Mori M."/>
            <person name="Tomita M."/>
            <person name="Arakawa K."/>
        </authorList>
    </citation>
    <scope>NUCLEOTIDE SEQUENCE [LARGE SCALE GENOMIC DNA]</scope>
</reference>
<evidence type="ECO:0000313" key="1">
    <source>
        <dbReference type="EMBL" id="GBM54223.1"/>
    </source>
</evidence>
<sequence>MLRDTVRLLSSTLCYSAPCPCLRELAKQSYYLATVTAILTGSTSSRPPTLPPFTPGHAMSKQSGARSKHPLQHPLHPFQHSRIQTLINKINYKNRIAMGLDFAPANTDGMGLELAHKILESQFRFSLFTANDAFILPYRVPLDPDCHQRQLK</sequence>
<organism evidence="1 2">
    <name type="scientific">Araneus ventricosus</name>
    <name type="common">Orbweaver spider</name>
    <name type="synonym">Epeira ventricosa</name>
    <dbReference type="NCBI Taxonomy" id="182803"/>
    <lineage>
        <taxon>Eukaryota</taxon>
        <taxon>Metazoa</taxon>
        <taxon>Ecdysozoa</taxon>
        <taxon>Arthropoda</taxon>
        <taxon>Chelicerata</taxon>
        <taxon>Arachnida</taxon>
        <taxon>Araneae</taxon>
        <taxon>Araneomorphae</taxon>
        <taxon>Entelegynae</taxon>
        <taxon>Araneoidea</taxon>
        <taxon>Araneidae</taxon>
        <taxon>Araneus</taxon>
    </lineage>
</organism>
<dbReference type="Proteomes" id="UP000499080">
    <property type="component" value="Unassembled WGS sequence"/>
</dbReference>
<comment type="caution">
    <text evidence="1">The sequence shown here is derived from an EMBL/GenBank/DDBJ whole genome shotgun (WGS) entry which is preliminary data.</text>
</comment>
<evidence type="ECO:0000313" key="2">
    <source>
        <dbReference type="Proteomes" id="UP000499080"/>
    </source>
</evidence>
<dbReference type="AlphaFoldDB" id="A0A4Y2GKU6"/>
<proteinExistence type="predicted"/>
<keyword evidence="2" id="KW-1185">Reference proteome</keyword>
<dbReference type="EMBL" id="BGPR01001449">
    <property type="protein sequence ID" value="GBM54223.1"/>
    <property type="molecule type" value="Genomic_DNA"/>
</dbReference>
<accession>A0A4Y2GKU6</accession>
<gene>
    <name evidence="1" type="ORF">AVEN_142273_1</name>
</gene>